<keyword evidence="2" id="KW-0547">Nucleotide-binding</keyword>
<proteinExistence type="predicted"/>
<dbReference type="PANTHER" id="PTHR30153">
    <property type="entry name" value="REPLICATIVE DNA HELICASE DNAB"/>
    <property type="match status" value="1"/>
</dbReference>
<dbReference type="AlphaFoldDB" id="A0A3S4GAS4"/>
<sequence>MLTCGFQPADLIIAAARPSVGKTAFALTLCVNALMLLPAQPVQIYSMEMSAEQLLLRLVRCSDASRKPGYVAAI</sequence>
<dbReference type="GO" id="GO:0016787">
    <property type="term" value="F:hydrolase activity"/>
    <property type="evidence" value="ECO:0007669"/>
    <property type="project" value="UniProtKB-KW"/>
</dbReference>
<dbReference type="GO" id="GO:0005829">
    <property type="term" value="C:cytosol"/>
    <property type="evidence" value="ECO:0007669"/>
    <property type="project" value="TreeGrafter"/>
</dbReference>
<accession>A0A3S4GAS4</accession>
<dbReference type="InterPro" id="IPR007694">
    <property type="entry name" value="DNA_helicase_DnaB-like_C"/>
</dbReference>
<dbReference type="Pfam" id="PF03796">
    <property type="entry name" value="DnaB_C"/>
    <property type="match status" value="1"/>
</dbReference>
<protein>
    <submittedName>
        <fullName evidence="2">Replicative DNA helicase</fullName>
        <ecNumber evidence="2">3.6.1.-</ecNumber>
        <ecNumber evidence="2">3.6.4.12</ecNumber>
    </submittedName>
</protein>
<keyword evidence="2" id="KW-0067">ATP-binding</keyword>
<dbReference type="Gene3D" id="3.40.50.300">
    <property type="entry name" value="P-loop containing nucleotide triphosphate hydrolases"/>
    <property type="match status" value="1"/>
</dbReference>
<dbReference type="GO" id="GO:0005524">
    <property type="term" value="F:ATP binding"/>
    <property type="evidence" value="ECO:0007669"/>
    <property type="project" value="InterPro"/>
</dbReference>
<dbReference type="SUPFAM" id="SSF52540">
    <property type="entry name" value="P-loop containing nucleoside triphosphate hydrolases"/>
    <property type="match status" value="1"/>
</dbReference>
<dbReference type="PANTHER" id="PTHR30153:SF2">
    <property type="entry name" value="REPLICATIVE DNA HELICASE"/>
    <property type="match status" value="1"/>
</dbReference>
<dbReference type="Proteomes" id="UP000275676">
    <property type="component" value="Chromosome"/>
</dbReference>
<keyword evidence="2" id="KW-0378">Hydrolase</keyword>
<dbReference type="GO" id="GO:0003678">
    <property type="term" value="F:DNA helicase activity"/>
    <property type="evidence" value="ECO:0007669"/>
    <property type="project" value="UniProtKB-EC"/>
</dbReference>
<name>A0A3S4GAS4_SALER</name>
<evidence type="ECO:0000313" key="3">
    <source>
        <dbReference type="Proteomes" id="UP000275676"/>
    </source>
</evidence>
<feature type="domain" description="SF4 helicase" evidence="1">
    <location>
        <begin position="1"/>
        <end position="74"/>
    </location>
</feature>
<evidence type="ECO:0000259" key="1">
    <source>
        <dbReference type="PROSITE" id="PS51199"/>
    </source>
</evidence>
<reference evidence="2 3" key="1">
    <citation type="submission" date="2018-12" db="EMBL/GenBank/DDBJ databases">
        <authorList>
            <consortium name="Pathogen Informatics"/>
        </authorList>
    </citation>
    <scope>NUCLEOTIDE SEQUENCE [LARGE SCALE GENOMIC DNA]</scope>
    <source>
        <strain evidence="2 3">NCTC10047</strain>
    </source>
</reference>
<dbReference type="EC" id="3.6.4.12" evidence="2"/>
<dbReference type="InterPro" id="IPR027417">
    <property type="entry name" value="P-loop_NTPase"/>
</dbReference>
<dbReference type="EMBL" id="LR134156">
    <property type="protein sequence ID" value="VEA79130.1"/>
    <property type="molecule type" value="Genomic_DNA"/>
</dbReference>
<dbReference type="PROSITE" id="PS51199">
    <property type="entry name" value="SF4_HELICASE"/>
    <property type="match status" value="1"/>
</dbReference>
<evidence type="ECO:0000313" key="2">
    <source>
        <dbReference type="EMBL" id="VEA79130.1"/>
    </source>
</evidence>
<dbReference type="EC" id="3.6.1.-" evidence="2"/>
<gene>
    <name evidence="2" type="primary">dnaB_2</name>
    <name evidence="2" type="ORF">NCTC10047_05115</name>
</gene>
<dbReference type="GO" id="GO:0006260">
    <property type="term" value="P:DNA replication"/>
    <property type="evidence" value="ECO:0007669"/>
    <property type="project" value="InterPro"/>
</dbReference>
<keyword evidence="2" id="KW-0347">Helicase</keyword>
<organism evidence="2 3">
    <name type="scientific">Salmonella enterica subsp. arizonae</name>
    <dbReference type="NCBI Taxonomy" id="59203"/>
    <lineage>
        <taxon>Bacteria</taxon>
        <taxon>Pseudomonadati</taxon>
        <taxon>Pseudomonadota</taxon>
        <taxon>Gammaproteobacteria</taxon>
        <taxon>Enterobacterales</taxon>
        <taxon>Enterobacteriaceae</taxon>
        <taxon>Salmonella</taxon>
    </lineage>
</organism>